<feature type="domain" description="Penicillin-binding protein transpeptidase" evidence="11">
    <location>
        <begin position="548"/>
        <end position="815"/>
    </location>
</feature>
<dbReference type="EMBL" id="CM001439">
    <property type="protein sequence ID" value="EHR53851.1"/>
    <property type="molecule type" value="Genomic_DNA"/>
</dbReference>
<evidence type="ECO:0000256" key="9">
    <source>
        <dbReference type="SAM" id="MobiDB-lite"/>
    </source>
</evidence>
<evidence type="ECO:0000256" key="1">
    <source>
        <dbReference type="ARBA" id="ARBA00022645"/>
    </source>
</evidence>
<dbReference type="PANTHER" id="PTHR32282:SF34">
    <property type="entry name" value="PENICILLIN-BINDING PROTEIN 1A"/>
    <property type="match status" value="1"/>
</dbReference>
<dbReference type="Gene3D" id="1.10.3810.10">
    <property type="entry name" value="Biosynthetic peptidoglycan transglycosylase-like"/>
    <property type="match status" value="1"/>
</dbReference>
<evidence type="ECO:0000256" key="5">
    <source>
        <dbReference type="ARBA" id="ARBA00022801"/>
    </source>
</evidence>
<feature type="compositionally biased region" description="Low complexity" evidence="9">
    <location>
        <begin position="65"/>
        <end position="108"/>
    </location>
</feature>
<gene>
    <name evidence="13" type="ORF">SacmaDRAFT_5737</name>
</gene>
<dbReference type="Pfam" id="PF00905">
    <property type="entry name" value="Transpeptidase"/>
    <property type="match status" value="1"/>
</dbReference>
<feature type="transmembrane region" description="Helical" evidence="10">
    <location>
        <begin position="236"/>
        <end position="259"/>
    </location>
</feature>
<organism evidence="13 14">
    <name type="scientific">Saccharomonospora marina XMU15</name>
    <dbReference type="NCBI Taxonomy" id="882083"/>
    <lineage>
        <taxon>Bacteria</taxon>
        <taxon>Bacillati</taxon>
        <taxon>Actinomycetota</taxon>
        <taxon>Actinomycetes</taxon>
        <taxon>Pseudonocardiales</taxon>
        <taxon>Pseudonocardiaceae</taxon>
        <taxon>Saccharomonospora</taxon>
    </lineage>
</organism>
<keyword evidence="10" id="KW-0472">Membrane</keyword>
<evidence type="ECO:0000313" key="13">
    <source>
        <dbReference type="EMBL" id="EHR53851.1"/>
    </source>
</evidence>
<keyword evidence="4" id="KW-0808">Transferase</keyword>
<dbReference type="AlphaFoldDB" id="H5XC47"/>
<feature type="compositionally biased region" description="Basic and acidic residues" evidence="9">
    <location>
        <begin position="184"/>
        <end position="205"/>
    </location>
</feature>
<dbReference type="GO" id="GO:0008658">
    <property type="term" value="F:penicillin binding"/>
    <property type="evidence" value="ECO:0007669"/>
    <property type="project" value="InterPro"/>
</dbReference>
<feature type="region of interest" description="Disordered" evidence="9">
    <location>
        <begin position="867"/>
        <end position="938"/>
    </location>
</feature>
<keyword evidence="14" id="KW-1185">Reference proteome</keyword>
<dbReference type="Proteomes" id="UP000004926">
    <property type="component" value="Chromosome"/>
</dbReference>
<feature type="compositionally biased region" description="Low complexity" evidence="9">
    <location>
        <begin position="902"/>
        <end position="912"/>
    </location>
</feature>
<sequence length="938" mass="102259">MSDHGNRRWPEQEPGQGRHGQRSAGDSAVPRWPTGDEPARQPRQPRRPQQQPGQPPRQPRPPRHNPAAQQPASPQWPGEAGAQRPARPQGPQRPQQTQRTQRPQGGRAAPPPGQRQQNPPPQGARPPGTPPSRAARGEPPTQQVRRPRQGRAGAVPATAAAATAGQEEREPELITHRAYNGTSRDGDGYDRRWSDEEEQRSHESGFDDDEPPGRRGKAPLTPAQRRKRRWKFIRRGLYAFVGLFMVLPAIAFAITYFLVEVPSPEEVAADQAKVVTYYYADGKTEMGRDIPPDGGNRQILKSEDVTAVVRHAVYAAEDATFETNAGFDITGIMRAVWNQATGGVGGGSTISQQYIKVATENDEYSVTRKWTELVKAFKMNNEQSKDEIITAYLNTIYFGRGAYGIQTAAQAYYGKDAKDLDASEAALLAGMIQQPGRSENPEVRQQRWSYVMDQMVANGWLRQQDRATAKVPELIPVDQAKPETITGPDAYIKYRIKAELEAKGYPEEKVQSNGYKIYTTIDPRAQDLAKKAVNTVMEGEPEKLREALVAVDPKTGAVRAYYGGPNKPGVDEYDWGNAQRNPGSSYKPFDLVALLQRGKGLGEVYDGSSPRKFGNTVVRNSEGGQCPRCTVAEAMERSVNTVFYDIVVNEVGPQSVAEAAMQAGIPEKGPSRETMPSPDGNISIGGGTTEVTPTQMAGAYATFASGGIRHETHFVAKLTTADGEVLFDETGEAATQGEPAFSDDPEKSKQIAGNVTESLKPVLTHSDLECADDRDCAGKTGTHQYEAPNGEYVNENAQAWMVGYTPQISAAVWVGTGGNEPIRNAAGGRIYGSGLPGEIWKEFMDSYLEGMPEEKFDEVEPIGKVPTEEVEDDSSPTSTAPTTTLPTTTTELPTPTHPTGPPTETMTDTETSTSEEEPERPTILPGWGRNTASDTPTN</sequence>
<feature type="compositionally biased region" description="Basic and acidic residues" evidence="9">
    <location>
        <begin position="1"/>
        <end position="11"/>
    </location>
</feature>
<dbReference type="GO" id="GO:0006508">
    <property type="term" value="P:proteolysis"/>
    <property type="evidence" value="ECO:0007669"/>
    <property type="project" value="UniProtKB-KW"/>
</dbReference>
<dbReference type="GO" id="GO:0008955">
    <property type="term" value="F:peptidoglycan glycosyltransferase activity"/>
    <property type="evidence" value="ECO:0007669"/>
    <property type="project" value="UniProtKB-EC"/>
</dbReference>
<dbReference type="GO" id="GO:0009002">
    <property type="term" value="F:serine-type D-Ala-D-Ala carboxypeptidase activity"/>
    <property type="evidence" value="ECO:0007669"/>
    <property type="project" value="UniProtKB-EC"/>
</dbReference>
<keyword evidence="2" id="KW-0645">Protease</keyword>
<name>H5XC47_9PSEU</name>
<dbReference type="InterPro" id="IPR012338">
    <property type="entry name" value="Beta-lactam/transpept-like"/>
</dbReference>
<evidence type="ECO:0000313" key="14">
    <source>
        <dbReference type="Proteomes" id="UP000004926"/>
    </source>
</evidence>
<dbReference type="InterPro" id="IPR001264">
    <property type="entry name" value="Glyco_trans_51"/>
</dbReference>
<accession>H5XC47</accession>
<keyword evidence="6" id="KW-0511">Multifunctional enzyme</keyword>
<dbReference type="RefSeq" id="WP_009157225.1">
    <property type="nucleotide sequence ID" value="NZ_CM001439.1"/>
</dbReference>
<dbReference type="PANTHER" id="PTHR32282">
    <property type="entry name" value="BINDING PROTEIN TRANSPEPTIDASE, PUTATIVE-RELATED"/>
    <property type="match status" value="1"/>
</dbReference>
<reference evidence="13 14" key="1">
    <citation type="journal article" date="2012" name="Stand. Genomic Sci.">
        <title>Genome sequence of the ocean sediment bacterium Saccharomonospora marina type strain (XMU15(T)).</title>
        <authorList>
            <person name="Klenk H.P."/>
            <person name="Lu M."/>
            <person name="Lucas S."/>
            <person name="Lapidus A."/>
            <person name="Copeland A."/>
            <person name="Pitluck S."/>
            <person name="Goodwin L.A."/>
            <person name="Han C."/>
            <person name="Tapia R."/>
            <person name="Brambilla E.M."/>
            <person name="Potter G."/>
            <person name="Land M."/>
            <person name="Ivanova N."/>
            <person name="Rohde M."/>
            <person name="Goker M."/>
            <person name="Detter J.C."/>
            <person name="Li W.J."/>
            <person name="Kyrpides N.C."/>
            <person name="Woyke T."/>
        </authorList>
    </citation>
    <scope>NUCLEOTIDE SEQUENCE [LARGE SCALE GENOMIC DNA]</scope>
    <source>
        <strain evidence="13 14">XMU15</strain>
    </source>
</reference>
<keyword evidence="10" id="KW-0812">Transmembrane</keyword>
<dbReference type="GO" id="GO:0030288">
    <property type="term" value="C:outer membrane-bounded periplasmic space"/>
    <property type="evidence" value="ECO:0007669"/>
    <property type="project" value="TreeGrafter"/>
</dbReference>
<dbReference type="Gene3D" id="3.40.710.10">
    <property type="entry name" value="DD-peptidase/beta-lactamase superfamily"/>
    <property type="match status" value="1"/>
</dbReference>
<dbReference type="eggNOG" id="COG0744">
    <property type="taxonomic scope" value="Bacteria"/>
</dbReference>
<dbReference type="GO" id="GO:0009252">
    <property type="term" value="P:peptidoglycan biosynthetic process"/>
    <property type="evidence" value="ECO:0007669"/>
    <property type="project" value="TreeGrafter"/>
</dbReference>
<evidence type="ECO:0000256" key="2">
    <source>
        <dbReference type="ARBA" id="ARBA00022670"/>
    </source>
</evidence>
<dbReference type="STRING" id="882083.SacmaDRAFT_5737"/>
<feature type="compositionally biased region" description="Low complexity" evidence="9">
    <location>
        <begin position="152"/>
        <end position="165"/>
    </location>
</feature>
<evidence type="ECO:0000256" key="3">
    <source>
        <dbReference type="ARBA" id="ARBA00022676"/>
    </source>
</evidence>
<dbReference type="Pfam" id="PF00912">
    <property type="entry name" value="Transgly"/>
    <property type="match status" value="1"/>
</dbReference>
<proteinExistence type="predicted"/>
<dbReference type="HOGENOM" id="CLU_006354_6_1_11"/>
<dbReference type="InterPro" id="IPR023346">
    <property type="entry name" value="Lysozyme-like_dom_sf"/>
</dbReference>
<comment type="catalytic activity">
    <reaction evidence="8">
        <text>[GlcNAc-(1-&gt;4)-Mur2Ac(oyl-L-Ala-gamma-D-Glu-L-Lys-D-Ala-D-Ala)](n)-di-trans,octa-cis-undecaprenyl diphosphate + beta-D-GlcNAc-(1-&gt;4)-Mur2Ac(oyl-L-Ala-gamma-D-Glu-L-Lys-D-Ala-D-Ala)-di-trans,octa-cis-undecaprenyl diphosphate = [GlcNAc-(1-&gt;4)-Mur2Ac(oyl-L-Ala-gamma-D-Glu-L-Lys-D-Ala-D-Ala)](n+1)-di-trans,octa-cis-undecaprenyl diphosphate + di-trans,octa-cis-undecaprenyl diphosphate + H(+)</text>
        <dbReference type="Rhea" id="RHEA:23708"/>
        <dbReference type="Rhea" id="RHEA-COMP:9602"/>
        <dbReference type="Rhea" id="RHEA-COMP:9603"/>
        <dbReference type="ChEBI" id="CHEBI:15378"/>
        <dbReference type="ChEBI" id="CHEBI:58405"/>
        <dbReference type="ChEBI" id="CHEBI:60033"/>
        <dbReference type="ChEBI" id="CHEBI:78435"/>
        <dbReference type="EC" id="2.4.99.28"/>
    </reaction>
</comment>
<evidence type="ECO:0000259" key="11">
    <source>
        <dbReference type="Pfam" id="PF00905"/>
    </source>
</evidence>
<feature type="compositionally biased region" description="Pro residues" evidence="9">
    <location>
        <begin position="109"/>
        <end position="130"/>
    </location>
</feature>
<comment type="catalytic activity">
    <reaction evidence="7">
        <text>Preferential cleavage: (Ac)2-L-Lys-D-Ala-|-D-Ala. Also transpeptidation of peptidyl-alanyl moieties that are N-acyl substituents of D-alanine.</text>
        <dbReference type="EC" id="3.4.16.4"/>
    </reaction>
</comment>
<evidence type="ECO:0000256" key="4">
    <source>
        <dbReference type="ARBA" id="ARBA00022679"/>
    </source>
</evidence>
<protein>
    <submittedName>
        <fullName evidence="13">Membrane carboxypeptidase (Penicillin-binding protein)</fullName>
    </submittedName>
</protein>
<keyword evidence="1 13" id="KW-0121">Carboxypeptidase</keyword>
<feature type="domain" description="Glycosyl transferase family 51" evidence="12">
    <location>
        <begin position="295"/>
        <end position="455"/>
    </location>
</feature>
<dbReference type="InterPro" id="IPR001460">
    <property type="entry name" value="PCN-bd_Tpept"/>
</dbReference>
<keyword evidence="5" id="KW-0378">Hydrolase</keyword>
<evidence type="ECO:0000256" key="6">
    <source>
        <dbReference type="ARBA" id="ARBA00023268"/>
    </source>
</evidence>
<evidence type="ECO:0000256" key="7">
    <source>
        <dbReference type="ARBA" id="ARBA00034000"/>
    </source>
</evidence>
<dbReference type="SUPFAM" id="SSF56601">
    <property type="entry name" value="beta-lactamase/transpeptidase-like"/>
    <property type="match status" value="1"/>
</dbReference>
<feature type="compositionally biased region" description="Low complexity" evidence="9">
    <location>
        <begin position="876"/>
        <end position="894"/>
    </location>
</feature>
<evidence type="ECO:0000256" key="8">
    <source>
        <dbReference type="ARBA" id="ARBA00049902"/>
    </source>
</evidence>
<dbReference type="SUPFAM" id="SSF53955">
    <property type="entry name" value="Lysozyme-like"/>
    <property type="match status" value="1"/>
</dbReference>
<evidence type="ECO:0000259" key="12">
    <source>
        <dbReference type="Pfam" id="PF00912"/>
    </source>
</evidence>
<keyword evidence="3" id="KW-0328">Glycosyltransferase</keyword>
<dbReference type="InterPro" id="IPR050396">
    <property type="entry name" value="Glycosyltr_51/Transpeptidase"/>
</dbReference>
<keyword evidence="10" id="KW-1133">Transmembrane helix</keyword>
<feature type="region of interest" description="Disordered" evidence="9">
    <location>
        <begin position="1"/>
        <end position="225"/>
    </location>
</feature>
<evidence type="ECO:0000256" key="10">
    <source>
        <dbReference type="SAM" id="Phobius"/>
    </source>
</evidence>
<dbReference type="InterPro" id="IPR036950">
    <property type="entry name" value="PBP_transglycosylase"/>
</dbReference>
<feature type="compositionally biased region" description="Basic and acidic residues" evidence="9">
    <location>
        <begin position="166"/>
        <end position="175"/>
    </location>
</feature>